<comment type="caution">
    <text evidence="2">The sequence shown here is derived from an EMBL/GenBank/DDBJ whole genome shotgun (WGS) entry which is preliminary data.</text>
</comment>
<dbReference type="RefSeq" id="WP_143096931.1">
    <property type="nucleotide sequence ID" value="NZ_BJXR01000012.1"/>
</dbReference>
<reference evidence="2 3" key="1">
    <citation type="submission" date="2016-10" db="EMBL/GenBank/DDBJ databases">
        <authorList>
            <person name="Varghese N."/>
            <person name="Submissions S."/>
        </authorList>
    </citation>
    <scope>NUCLEOTIDE SEQUENCE [LARGE SCALE GENOMIC DNA]</scope>
    <source>
        <strain evidence="2 3">DSM 16525</strain>
    </source>
</reference>
<feature type="region of interest" description="Disordered" evidence="1">
    <location>
        <begin position="53"/>
        <end position="168"/>
    </location>
</feature>
<dbReference type="PROSITE" id="PS51257">
    <property type="entry name" value="PROKAR_LIPOPROTEIN"/>
    <property type="match status" value="1"/>
</dbReference>
<gene>
    <name evidence="2" type="ORF">SAMN05443572_101687</name>
</gene>
<feature type="compositionally biased region" description="Low complexity" evidence="1">
    <location>
        <begin position="152"/>
        <end position="162"/>
    </location>
</feature>
<evidence type="ECO:0000313" key="3">
    <source>
        <dbReference type="Proteomes" id="UP000183760"/>
    </source>
</evidence>
<name>A0ABY1BWZ2_MYXFU</name>
<keyword evidence="3" id="KW-1185">Reference proteome</keyword>
<evidence type="ECO:0000256" key="1">
    <source>
        <dbReference type="SAM" id="MobiDB-lite"/>
    </source>
</evidence>
<feature type="compositionally biased region" description="Polar residues" evidence="1">
    <location>
        <begin position="129"/>
        <end position="151"/>
    </location>
</feature>
<sequence length="286" mass="28871">MGSRWAWVGMLGLCACVTGCAERQGHEGGRAARATSGQSEQVEAPELAGLVAAQPGSEQNTGTSAVGDTRGNPVTGTAPGNTAANTGSAQGNTATGARNMGTAQGNTSTGARNMGTAQGTGASAMGARSNGNTQGNTASTGAQGTGNASASTGTQDTGNTSTGTGGAGRIMIGTEAVQASEDEDWFKGAARAAQAALPEDTSNRALEDVVIASSAVSGRVKRVGRDTITVRDREGNDYVLTLDERSQGVRQGRRVSLRQLQEGTPVRAGFVLMGGRSVARDVRIRR</sequence>
<dbReference type="Proteomes" id="UP000183760">
    <property type="component" value="Unassembled WGS sequence"/>
</dbReference>
<feature type="compositionally biased region" description="Polar residues" evidence="1">
    <location>
        <begin position="90"/>
        <end position="121"/>
    </location>
</feature>
<evidence type="ECO:0008006" key="4">
    <source>
        <dbReference type="Google" id="ProtNLM"/>
    </source>
</evidence>
<proteinExistence type="predicted"/>
<feature type="compositionally biased region" description="Polar residues" evidence="1">
    <location>
        <begin position="56"/>
        <end position="66"/>
    </location>
</feature>
<dbReference type="EMBL" id="FOIB01000001">
    <property type="protein sequence ID" value="SES95815.1"/>
    <property type="molecule type" value="Genomic_DNA"/>
</dbReference>
<organism evidence="2 3">
    <name type="scientific">Myxococcus fulvus</name>
    <dbReference type="NCBI Taxonomy" id="33"/>
    <lineage>
        <taxon>Bacteria</taxon>
        <taxon>Pseudomonadati</taxon>
        <taxon>Myxococcota</taxon>
        <taxon>Myxococcia</taxon>
        <taxon>Myxococcales</taxon>
        <taxon>Cystobacterineae</taxon>
        <taxon>Myxococcaceae</taxon>
        <taxon>Myxococcus</taxon>
    </lineage>
</organism>
<protein>
    <recommendedName>
        <fullName evidence="4">Lipoprotein</fullName>
    </recommendedName>
</protein>
<evidence type="ECO:0000313" key="2">
    <source>
        <dbReference type="EMBL" id="SES95815.1"/>
    </source>
</evidence>
<feature type="compositionally biased region" description="Low complexity" evidence="1">
    <location>
        <begin position="75"/>
        <end position="89"/>
    </location>
</feature>
<accession>A0ABY1BWZ2</accession>